<name>A0AAV7Y6G7_9EUKA</name>
<gene>
    <name evidence="1" type="ORF">M0812_27867</name>
</gene>
<dbReference type="Pfam" id="PF15011">
    <property type="entry name" value="CA109-like"/>
    <property type="match status" value="1"/>
</dbReference>
<proteinExistence type="predicted"/>
<dbReference type="AlphaFoldDB" id="A0AAV7Y6G7"/>
<dbReference type="InterPro" id="IPR029159">
    <property type="entry name" value="CA109-like"/>
</dbReference>
<reference evidence="1" key="1">
    <citation type="submission" date="2022-08" db="EMBL/GenBank/DDBJ databases">
        <title>Novel sulphate-reducing endosymbionts in the free-living metamonad Anaeramoeba.</title>
        <authorList>
            <person name="Jerlstrom-Hultqvist J."/>
            <person name="Cepicka I."/>
            <person name="Gallot-Lavallee L."/>
            <person name="Salas-Leiva D."/>
            <person name="Curtis B.A."/>
            <person name="Zahonova K."/>
            <person name="Pipaliya S."/>
            <person name="Dacks J."/>
            <person name="Roger A.J."/>
        </authorList>
    </citation>
    <scope>NUCLEOTIDE SEQUENCE</scope>
    <source>
        <strain evidence="1">Busselton2</strain>
    </source>
</reference>
<comment type="caution">
    <text evidence="1">The sequence shown here is derived from an EMBL/GenBank/DDBJ whole genome shotgun (WGS) entry which is preliminary data.</text>
</comment>
<protein>
    <submittedName>
        <fullName evidence="1">Uncharacterized protein</fullName>
    </submittedName>
</protein>
<dbReference type="EMBL" id="JANTQA010000070">
    <property type="protein sequence ID" value="KAJ3425427.1"/>
    <property type="molecule type" value="Genomic_DNA"/>
</dbReference>
<evidence type="ECO:0000313" key="1">
    <source>
        <dbReference type="EMBL" id="KAJ3425427.1"/>
    </source>
</evidence>
<dbReference type="Proteomes" id="UP001146793">
    <property type="component" value="Unassembled WGS sequence"/>
</dbReference>
<organism evidence="1 2">
    <name type="scientific">Anaeramoeba flamelloides</name>
    <dbReference type="NCBI Taxonomy" id="1746091"/>
    <lineage>
        <taxon>Eukaryota</taxon>
        <taxon>Metamonada</taxon>
        <taxon>Anaeramoebidae</taxon>
        <taxon>Anaeramoeba</taxon>
    </lineage>
</organism>
<evidence type="ECO:0000313" key="2">
    <source>
        <dbReference type="Proteomes" id="UP001146793"/>
    </source>
</evidence>
<accession>A0AAV7Y6G7</accession>
<sequence length="177" mass="20641">MNKIYESEKQWTNLESYSNQLIVSLVNIEQRLPILMNTQEENWDNLDLFPDLPKLLVQKHIQSCENLLVEVRKNLTSFEQLKTLILSLSDQLDSLTEMISEDVDIDSVCWLTNISTNFLTISQCLLQTSQMSKNIVTSYFSKEKLITNITKIGHSETEKDWKKLNKICDQWVSSSYK</sequence>